<gene>
    <name evidence="1" type="ORF">H5985_04415</name>
</gene>
<name>A0ABS2GUN0_9BURK</name>
<keyword evidence="2" id="KW-1185">Reference proteome</keyword>
<sequence length="194" mass="23010">MCDSFNFAKREEPPYIPLMPASLEISTQKIEAGWWKWLISINEELYENHKVVPWRKKQRSRRQFQFQLHCSEAFDPIPELHWFSRALLTNGGDDNVKIWEVNEEGRITVFKVWTLSCKLLQLQIEATRDQLDYHYDLVVDRDAFISLLMKTYCDFGKQGGWGWYGDRVFEEDWNMEPERIIVDDGAKINSHSSS</sequence>
<dbReference type="RefSeq" id="WP_205050108.1">
    <property type="nucleotide sequence ID" value="NZ_JACJKX010000006.1"/>
</dbReference>
<evidence type="ECO:0000313" key="1">
    <source>
        <dbReference type="EMBL" id="MBM6928511.1"/>
    </source>
</evidence>
<dbReference type="Proteomes" id="UP000777002">
    <property type="component" value="Unassembled WGS sequence"/>
</dbReference>
<organism evidence="1 2">
    <name type="scientific">Parasutterella secunda</name>
    <dbReference type="NCBI Taxonomy" id="626947"/>
    <lineage>
        <taxon>Bacteria</taxon>
        <taxon>Pseudomonadati</taxon>
        <taxon>Pseudomonadota</taxon>
        <taxon>Betaproteobacteria</taxon>
        <taxon>Burkholderiales</taxon>
        <taxon>Sutterellaceae</taxon>
        <taxon>Parasutterella</taxon>
    </lineage>
</organism>
<reference evidence="1 2" key="1">
    <citation type="journal article" date="2021" name="Sci. Rep.">
        <title>The distribution of antibiotic resistance genes in chicken gut microbiota commensals.</title>
        <authorList>
            <person name="Juricova H."/>
            <person name="Matiasovicova J."/>
            <person name="Kubasova T."/>
            <person name="Cejkova D."/>
            <person name="Rychlik I."/>
        </authorList>
    </citation>
    <scope>NUCLEOTIDE SEQUENCE [LARGE SCALE GENOMIC DNA]</scope>
    <source>
        <strain evidence="1 2">An562</strain>
    </source>
</reference>
<dbReference type="EMBL" id="JACJKX010000006">
    <property type="protein sequence ID" value="MBM6928511.1"/>
    <property type="molecule type" value="Genomic_DNA"/>
</dbReference>
<evidence type="ECO:0000313" key="2">
    <source>
        <dbReference type="Proteomes" id="UP000777002"/>
    </source>
</evidence>
<protein>
    <submittedName>
        <fullName evidence="1">Uncharacterized protein</fullName>
    </submittedName>
</protein>
<proteinExistence type="predicted"/>
<comment type="caution">
    <text evidence="1">The sequence shown here is derived from an EMBL/GenBank/DDBJ whole genome shotgun (WGS) entry which is preliminary data.</text>
</comment>
<accession>A0ABS2GUN0</accession>